<evidence type="ECO:0000259" key="2">
    <source>
        <dbReference type="Pfam" id="PF14397"/>
    </source>
</evidence>
<keyword evidence="1" id="KW-0175">Coiled coil</keyword>
<feature type="domain" description="Alpha-L-glutamate ligase-related protein ATP-grasp" evidence="2">
    <location>
        <begin position="86"/>
        <end position="353"/>
    </location>
</feature>
<dbReference type="Proteomes" id="UP000198571">
    <property type="component" value="Unassembled WGS sequence"/>
</dbReference>
<reference evidence="4" key="1">
    <citation type="submission" date="2016-10" db="EMBL/GenBank/DDBJ databases">
        <authorList>
            <person name="Varghese N."/>
            <person name="Submissions S."/>
        </authorList>
    </citation>
    <scope>NUCLEOTIDE SEQUENCE [LARGE SCALE GENOMIC DNA]</scope>
    <source>
        <strain evidence="4">S9</strain>
    </source>
</reference>
<dbReference type="STRING" id="1601833.SAMN05518684_10795"/>
<organism evidence="3 4">
    <name type="scientific">Salipaludibacillus aurantiacus</name>
    <dbReference type="NCBI Taxonomy" id="1601833"/>
    <lineage>
        <taxon>Bacteria</taxon>
        <taxon>Bacillati</taxon>
        <taxon>Bacillota</taxon>
        <taxon>Bacilli</taxon>
        <taxon>Bacillales</taxon>
        <taxon>Bacillaceae</taxon>
    </lineage>
</organism>
<name>A0A1H9UAX3_9BACI</name>
<evidence type="ECO:0000313" key="3">
    <source>
        <dbReference type="EMBL" id="SES06615.1"/>
    </source>
</evidence>
<proteinExistence type="predicted"/>
<dbReference type="InterPro" id="IPR039523">
    <property type="entry name" value="RimK-rel_E_lig_ATP-grasp"/>
</dbReference>
<feature type="coiled-coil region" evidence="1">
    <location>
        <begin position="379"/>
        <end position="477"/>
    </location>
</feature>
<evidence type="ECO:0000256" key="1">
    <source>
        <dbReference type="SAM" id="Coils"/>
    </source>
</evidence>
<dbReference type="AlphaFoldDB" id="A0A1H9UAX3"/>
<protein>
    <submittedName>
        <fullName evidence="3">Sugar-transfer associated ATP-grasp</fullName>
    </submittedName>
</protein>
<accession>A0A1H9UAX3</accession>
<keyword evidence="4" id="KW-1185">Reference proteome</keyword>
<dbReference type="RefSeq" id="WP_093051374.1">
    <property type="nucleotide sequence ID" value="NZ_FOGT01000007.1"/>
</dbReference>
<sequence length="502" mass="57642">MPSTETKLRELTVYKELGMKTAATHFCQWLDGGLLDHIDKAFIQEVDDYWTSHYGKTIDPALPTAFMNLTGRKDKRLIPGKVMRTEILPVFNDYDMSVFYKDKNLYDIIVDPPRSPETLVKNINGNYFDAVHNSIDIETARKKIVTSKTDLIIKPSRSNNGNGVAKLTVKDKTIYLNGEVVTFNELADLYIENFLIQEAIQQHPILAAPHPASVNTLRMVTFRWKNEIRYLLAFARFGSDNDIRDNAGASEGADGIRVGIDDSGKFFKTAISKHGQLYTHHPTTGFCFADLEPIPNFDEYKQFVKDCHKNILPHNIISWDIAMGADGKPVFLEPNFAGTAPFYQLAAQKPFFGDLTDEVLQYVRAQHEKSEPVLMLKDRRRAERKLEEERVNREKQLNVELTQAQKQNASLIEENKKIKSALKTKEDILKLRNDEFEAKEKELKAKKNELKDKKTELKAKKNALRDKKAELNSVKLKYKRTIQSKSWRYTQLLRSVLKSVKK</sequence>
<dbReference type="OrthoDB" id="8736147at2"/>
<evidence type="ECO:0000313" key="4">
    <source>
        <dbReference type="Proteomes" id="UP000198571"/>
    </source>
</evidence>
<dbReference type="Pfam" id="PF14397">
    <property type="entry name" value="ATPgrasp_ST"/>
    <property type="match status" value="1"/>
</dbReference>
<dbReference type="EMBL" id="FOGT01000007">
    <property type="protein sequence ID" value="SES06615.1"/>
    <property type="molecule type" value="Genomic_DNA"/>
</dbReference>
<gene>
    <name evidence="3" type="ORF">SAMN05518684_10795</name>
</gene>